<feature type="transmembrane region" description="Helical" evidence="1">
    <location>
        <begin position="83"/>
        <end position="104"/>
    </location>
</feature>
<feature type="transmembrane region" description="Helical" evidence="1">
    <location>
        <begin position="7"/>
        <end position="32"/>
    </location>
</feature>
<name>A0A6J7FBF2_9ZZZZ</name>
<dbReference type="AlphaFoldDB" id="A0A6J7FBF2"/>
<keyword evidence="1" id="KW-0472">Membrane</keyword>
<evidence type="ECO:0000256" key="1">
    <source>
        <dbReference type="SAM" id="Phobius"/>
    </source>
</evidence>
<evidence type="ECO:0000313" key="2">
    <source>
        <dbReference type="EMBL" id="CAB4890290.1"/>
    </source>
</evidence>
<proteinExistence type="predicted"/>
<protein>
    <submittedName>
        <fullName evidence="2">Unannotated protein</fullName>
    </submittedName>
</protein>
<gene>
    <name evidence="2" type="ORF">UFOPK3495_00304</name>
    <name evidence="3" type="ORF">UFOPK4237_00399</name>
</gene>
<feature type="transmembrane region" description="Helical" evidence="1">
    <location>
        <begin position="132"/>
        <end position="152"/>
    </location>
</feature>
<dbReference type="EMBL" id="CAFBPZ010000015">
    <property type="protein sequence ID" value="CAB5035977.1"/>
    <property type="molecule type" value="Genomic_DNA"/>
</dbReference>
<reference evidence="2" key="1">
    <citation type="submission" date="2020-05" db="EMBL/GenBank/DDBJ databases">
        <authorList>
            <person name="Chiriac C."/>
            <person name="Salcher M."/>
            <person name="Ghai R."/>
            <person name="Kavagutti S V."/>
        </authorList>
    </citation>
    <scope>NUCLEOTIDE SEQUENCE</scope>
</reference>
<keyword evidence="1" id="KW-1133">Transmembrane helix</keyword>
<evidence type="ECO:0000313" key="3">
    <source>
        <dbReference type="EMBL" id="CAB5035977.1"/>
    </source>
</evidence>
<dbReference type="EMBL" id="CAFBMC010000009">
    <property type="protein sequence ID" value="CAB4890290.1"/>
    <property type="molecule type" value="Genomic_DNA"/>
</dbReference>
<accession>A0A6J7FBF2</accession>
<feature type="transmembrane region" description="Helical" evidence="1">
    <location>
        <begin position="52"/>
        <end position="76"/>
    </location>
</feature>
<sequence length="162" mass="17247">MSTTRKASAVIAAGVIFGLGIGLALGVLWWRLAPRVQFVVESGQFVDFDTKSFMAADVTFGALAIVAGLLVTIGLARMRREHLISVLIAAVLSGAIGSLAMWWVGHYLGQVDIAGLAGTEIQVSETPLVLRLWAMLFVWPIVAAGVVTVLALEDWLSGLKRS</sequence>
<organism evidence="2">
    <name type="scientific">freshwater metagenome</name>
    <dbReference type="NCBI Taxonomy" id="449393"/>
    <lineage>
        <taxon>unclassified sequences</taxon>
        <taxon>metagenomes</taxon>
        <taxon>ecological metagenomes</taxon>
    </lineage>
</organism>
<keyword evidence="1" id="KW-0812">Transmembrane</keyword>